<dbReference type="Proteomes" id="UP001412067">
    <property type="component" value="Unassembled WGS sequence"/>
</dbReference>
<evidence type="ECO:0000313" key="1">
    <source>
        <dbReference type="EMBL" id="KAK8968948.1"/>
    </source>
</evidence>
<proteinExistence type="predicted"/>
<keyword evidence="2" id="KW-1185">Reference proteome</keyword>
<accession>A0ABR2N1A3</accession>
<comment type="caution">
    <text evidence="1">The sequence shown here is derived from an EMBL/GenBank/DDBJ whole genome shotgun (WGS) entry which is preliminary data.</text>
</comment>
<name>A0ABR2N1A3_9ASPA</name>
<sequence>MMLLTSLFEYTDQCLPKDPTLMDEQMEVPSIVLNGKNKSGISTCPKVTLKLTAAAKRRKQNKNPILNLFKNNGSDI</sequence>
<protein>
    <submittedName>
        <fullName evidence="1">Uncharacterized protein</fullName>
    </submittedName>
</protein>
<reference evidence="1 2" key="1">
    <citation type="journal article" date="2022" name="Nat. Plants">
        <title>Genomes of leafy and leafless Platanthera orchids illuminate the evolution of mycoheterotrophy.</title>
        <authorList>
            <person name="Li M.H."/>
            <person name="Liu K.W."/>
            <person name="Li Z."/>
            <person name="Lu H.C."/>
            <person name="Ye Q.L."/>
            <person name="Zhang D."/>
            <person name="Wang J.Y."/>
            <person name="Li Y.F."/>
            <person name="Zhong Z.M."/>
            <person name="Liu X."/>
            <person name="Yu X."/>
            <person name="Liu D.K."/>
            <person name="Tu X.D."/>
            <person name="Liu B."/>
            <person name="Hao Y."/>
            <person name="Liao X.Y."/>
            <person name="Jiang Y.T."/>
            <person name="Sun W.H."/>
            <person name="Chen J."/>
            <person name="Chen Y.Q."/>
            <person name="Ai Y."/>
            <person name="Zhai J.W."/>
            <person name="Wu S.S."/>
            <person name="Zhou Z."/>
            <person name="Hsiao Y.Y."/>
            <person name="Wu W.L."/>
            <person name="Chen Y.Y."/>
            <person name="Lin Y.F."/>
            <person name="Hsu J.L."/>
            <person name="Li C.Y."/>
            <person name="Wang Z.W."/>
            <person name="Zhao X."/>
            <person name="Zhong W.Y."/>
            <person name="Ma X.K."/>
            <person name="Ma L."/>
            <person name="Huang J."/>
            <person name="Chen G.Z."/>
            <person name="Huang M.Z."/>
            <person name="Huang L."/>
            <person name="Peng D.H."/>
            <person name="Luo Y.B."/>
            <person name="Zou S.Q."/>
            <person name="Chen S.P."/>
            <person name="Lan S."/>
            <person name="Tsai W.C."/>
            <person name="Van de Peer Y."/>
            <person name="Liu Z.J."/>
        </authorList>
    </citation>
    <scope>NUCLEOTIDE SEQUENCE [LARGE SCALE GENOMIC DNA]</scope>
    <source>
        <strain evidence="1">Lor288</strain>
    </source>
</reference>
<dbReference type="EMBL" id="JBBWWR010000003">
    <property type="protein sequence ID" value="KAK8968948.1"/>
    <property type="molecule type" value="Genomic_DNA"/>
</dbReference>
<evidence type="ECO:0000313" key="2">
    <source>
        <dbReference type="Proteomes" id="UP001412067"/>
    </source>
</evidence>
<gene>
    <name evidence="1" type="ORF">KSP40_PGU016002</name>
</gene>
<organism evidence="1 2">
    <name type="scientific">Platanthera guangdongensis</name>
    <dbReference type="NCBI Taxonomy" id="2320717"/>
    <lineage>
        <taxon>Eukaryota</taxon>
        <taxon>Viridiplantae</taxon>
        <taxon>Streptophyta</taxon>
        <taxon>Embryophyta</taxon>
        <taxon>Tracheophyta</taxon>
        <taxon>Spermatophyta</taxon>
        <taxon>Magnoliopsida</taxon>
        <taxon>Liliopsida</taxon>
        <taxon>Asparagales</taxon>
        <taxon>Orchidaceae</taxon>
        <taxon>Orchidoideae</taxon>
        <taxon>Orchideae</taxon>
        <taxon>Orchidinae</taxon>
        <taxon>Platanthera</taxon>
    </lineage>
</organism>